<reference evidence="3 4" key="1">
    <citation type="journal article" date="2014" name="PLoS Genet.">
        <title>Phylogenetically driven sequencing of extremely halophilic archaea reveals strategies for static and dynamic osmo-response.</title>
        <authorList>
            <person name="Becker E.A."/>
            <person name="Seitzer P.M."/>
            <person name="Tritt A."/>
            <person name="Larsen D."/>
            <person name="Krusor M."/>
            <person name="Yao A.I."/>
            <person name="Wu D."/>
            <person name="Madern D."/>
            <person name="Eisen J.A."/>
            <person name="Darling A.E."/>
            <person name="Facciotti M.T."/>
        </authorList>
    </citation>
    <scope>NUCLEOTIDE SEQUENCE [LARGE SCALE GENOMIC DNA]</scope>
    <source>
        <strain evidence="3 4">JCM 14978</strain>
    </source>
</reference>
<evidence type="ECO:0000313" key="4">
    <source>
        <dbReference type="Proteomes" id="UP000011546"/>
    </source>
</evidence>
<name>M0PLD3_9EURY</name>
<evidence type="ECO:0000313" key="3">
    <source>
        <dbReference type="EMBL" id="EMA70439.1"/>
    </source>
</evidence>
<evidence type="ECO:0000259" key="2">
    <source>
        <dbReference type="Pfam" id="PF26496"/>
    </source>
</evidence>
<dbReference type="Pfam" id="PF26496">
    <property type="entry name" value="DUF8163"/>
    <property type="match status" value="1"/>
</dbReference>
<dbReference type="Proteomes" id="UP000011546">
    <property type="component" value="Unassembled WGS sequence"/>
</dbReference>
<feature type="transmembrane region" description="Helical" evidence="1">
    <location>
        <begin position="108"/>
        <end position="126"/>
    </location>
</feature>
<protein>
    <recommendedName>
        <fullName evidence="2">DUF8163 domain-containing protein</fullName>
    </recommendedName>
</protein>
<sequence>MIADDHPKPPQTTTQQVWRSRLRRPVRLVGLALVVAALTLLAGWTGLLIGLGVVWIGVVAPAPVAFGVGGASLLVGSAGDPFVYALGTVGLMAVLVDPAVGAPTGRRVLAATAGGGIVIAAITYGLLTVWSLPAVTVVVSGIVVLIMYALHRYERVMLGLVSDTPDQ</sequence>
<dbReference type="EMBL" id="AOJH01000001">
    <property type="protein sequence ID" value="EMA70439.1"/>
    <property type="molecule type" value="Genomic_DNA"/>
</dbReference>
<dbReference type="AlphaFoldDB" id="M0PLD3"/>
<dbReference type="RefSeq" id="WP_008846856.1">
    <property type="nucleotide sequence ID" value="NZ_AOJH01000001.1"/>
</dbReference>
<comment type="caution">
    <text evidence="3">The sequence shown here is derived from an EMBL/GenBank/DDBJ whole genome shotgun (WGS) entry which is preliminary data.</text>
</comment>
<dbReference type="InterPro" id="IPR058477">
    <property type="entry name" value="DUF8163"/>
</dbReference>
<keyword evidence="1" id="KW-1133">Transmembrane helix</keyword>
<feature type="domain" description="DUF8163" evidence="2">
    <location>
        <begin position="14"/>
        <end position="164"/>
    </location>
</feature>
<feature type="transmembrane region" description="Helical" evidence="1">
    <location>
        <begin position="78"/>
        <end position="96"/>
    </location>
</feature>
<feature type="transmembrane region" description="Helical" evidence="1">
    <location>
        <begin position="28"/>
        <end position="58"/>
    </location>
</feature>
<evidence type="ECO:0000256" key="1">
    <source>
        <dbReference type="SAM" id="Phobius"/>
    </source>
</evidence>
<proteinExistence type="predicted"/>
<gene>
    <name evidence="3" type="ORF">C468_00365</name>
</gene>
<feature type="transmembrane region" description="Helical" evidence="1">
    <location>
        <begin position="132"/>
        <end position="150"/>
    </location>
</feature>
<keyword evidence="1" id="KW-0472">Membrane</keyword>
<keyword evidence="1" id="KW-0812">Transmembrane</keyword>
<accession>M0PLD3</accession>
<keyword evidence="4" id="KW-1185">Reference proteome</keyword>
<dbReference type="STRING" id="1230456.C468_00365"/>
<organism evidence="3 4">
    <name type="scientific">Halorubrum kocurii JCM 14978</name>
    <dbReference type="NCBI Taxonomy" id="1230456"/>
    <lineage>
        <taxon>Archaea</taxon>
        <taxon>Methanobacteriati</taxon>
        <taxon>Methanobacteriota</taxon>
        <taxon>Stenosarchaea group</taxon>
        <taxon>Halobacteria</taxon>
        <taxon>Halobacteriales</taxon>
        <taxon>Haloferacaceae</taxon>
        <taxon>Halorubrum</taxon>
    </lineage>
</organism>